<evidence type="ECO:0000256" key="2">
    <source>
        <dbReference type="PROSITE-ProRule" id="PRU00267"/>
    </source>
</evidence>
<reference evidence="5 6" key="1">
    <citation type="journal article" date="2020" name="G3 (Bethesda)">
        <title>Improved Reference Genome for Cyclotella cryptica CCMP332, a Model for Cell Wall Morphogenesis, Salinity Adaptation, and Lipid Production in Diatoms (Bacillariophyta).</title>
        <authorList>
            <person name="Roberts W.R."/>
            <person name="Downey K.M."/>
            <person name="Ruck E.C."/>
            <person name="Traller J.C."/>
            <person name="Alverson A.J."/>
        </authorList>
    </citation>
    <scope>NUCLEOTIDE SEQUENCE [LARGE SCALE GENOMIC DNA]</scope>
    <source>
        <strain evidence="5 6">CCMP332</strain>
    </source>
</reference>
<dbReference type="Gene3D" id="1.10.30.10">
    <property type="entry name" value="High mobility group box domain"/>
    <property type="match status" value="1"/>
</dbReference>
<dbReference type="PROSITE" id="PS50118">
    <property type="entry name" value="HMG_BOX_2"/>
    <property type="match status" value="1"/>
</dbReference>
<name>A0ABD3NZ33_9STRA</name>
<evidence type="ECO:0000256" key="3">
    <source>
        <dbReference type="SAM" id="MobiDB-lite"/>
    </source>
</evidence>
<feature type="region of interest" description="Disordered" evidence="3">
    <location>
        <begin position="1"/>
        <end position="40"/>
    </location>
</feature>
<dbReference type="PANTHER" id="PTHR48112:SF15">
    <property type="entry name" value="HMG BOX DOMAIN-CONTAINING PROTEIN"/>
    <property type="match status" value="1"/>
</dbReference>
<dbReference type="InterPro" id="IPR009071">
    <property type="entry name" value="HMG_box_dom"/>
</dbReference>
<dbReference type="InterPro" id="IPR050342">
    <property type="entry name" value="HMGB"/>
</dbReference>
<organism evidence="5 6">
    <name type="scientific">Cyclotella cryptica</name>
    <dbReference type="NCBI Taxonomy" id="29204"/>
    <lineage>
        <taxon>Eukaryota</taxon>
        <taxon>Sar</taxon>
        <taxon>Stramenopiles</taxon>
        <taxon>Ochrophyta</taxon>
        <taxon>Bacillariophyta</taxon>
        <taxon>Coscinodiscophyceae</taxon>
        <taxon>Thalassiosirophycidae</taxon>
        <taxon>Stephanodiscales</taxon>
        <taxon>Stephanodiscaceae</taxon>
        <taxon>Cyclotella</taxon>
    </lineage>
</organism>
<dbReference type="Pfam" id="PF09011">
    <property type="entry name" value="HMG_box_2"/>
    <property type="match status" value="1"/>
</dbReference>
<feature type="domain" description="HMG box" evidence="4">
    <location>
        <begin position="40"/>
        <end position="128"/>
    </location>
</feature>
<feature type="compositionally biased region" description="Basic residues" evidence="3">
    <location>
        <begin position="28"/>
        <end position="40"/>
    </location>
</feature>
<dbReference type="AlphaFoldDB" id="A0ABD3NZ33"/>
<dbReference type="SMART" id="SM00398">
    <property type="entry name" value="HMG"/>
    <property type="match status" value="1"/>
</dbReference>
<evidence type="ECO:0000256" key="1">
    <source>
        <dbReference type="ARBA" id="ARBA00023125"/>
    </source>
</evidence>
<feature type="DNA-binding region" description="HMG box" evidence="2">
    <location>
        <begin position="40"/>
        <end position="128"/>
    </location>
</feature>
<comment type="caution">
    <text evidence="5">The sequence shown here is derived from an EMBL/GenBank/DDBJ whole genome shotgun (WGS) entry which is preliminary data.</text>
</comment>
<keyword evidence="2" id="KW-0539">Nucleus</keyword>
<dbReference type="EMBL" id="JABMIG020000329">
    <property type="protein sequence ID" value="KAL3781062.1"/>
    <property type="molecule type" value="Genomic_DNA"/>
</dbReference>
<evidence type="ECO:0000313" key="6">
    <source>
        <dbReference type="Proteomes" id="UP001516023"/>
    </source>
</evidence>
<keyword evidence="1 2" id="KW-0238">DNA-binding</keyword>
<dbReference type="GO" id="GO:0003677">
    <property type="term" value="F:DNA binding"/>
    <property type="evidence" value="ECO:0007669"/>
    <property type="project" value="UniProtKB-UniRule"/>
</dbReference>
<dbReference type="GO" id="GO:0005634">
    <property type="term" value="C:nucleus"/>
    <property type="evidence" value="ECO:0007669"/>
    <property type="project" value="UniProtKB-UniRule"/>
</dbReference>
<protein>
    <recommendedName>
        <fullName evidence="4">HMG box domain-containing protein</fullName>
    </recommendedName>
</protein>
<keyword evidence="6" id="KW-1185">Reference proteome</keyword>
<dbReference type="InterPro" id="IPR036910">
    <property type="entry name" value="HMG_box_dom_sf"/>
</dbReference>
<dbReference type="Proteomes" id="UP001516023">
    <property type="component" value="Unassembled WGS sequence"/>
</dbReference>
<gene>
    <name evidence="5" type="ORF">HJC23_012824</name>
</gene>
<sequence length="339" mass="38366">MDDTKPHSDLKESPMNKAQQQGVQSTKTTRKSKTNHNGRPRRCLSAYNIFFGLERKRIMKEQARTEIAATMSNKSKRRAGKHANVGFANLARIVSQRWRNIDPATKLKLEDLARKDKERYELEMEEWRMTAKGIVEIIEPKTWSECSTDDVYSSKSHAIENRHCKPVYDNDTKNEAFGYVTPYCKGRSDVSDYLGHTLPKLPFKFETIDLSSSSILCLPCTENPSDCRDQKSVMQPEVCGLAQGFSRSKSMELSCTNTQSFNPRISDSADSVIGGNFSTPSDITCMPCIPSPTTFSNSMIPLDMNHQNFPNTCTPSDLLMMDDVLLGLYESRMRRRASV</sequence>
<dbReference type="PANTHER" id="PTHR48112">
    <property type="entry name" value="HIGH MOBILITY GROUP PROTEIN DSP1"/>
    <property type="match status" value="1"/>
</dbReference>
<dbReference type="SUPFAM" id="SSF47095">
    <property type="entry name" value="HMG-box"/>
    <property type="match status" value="1"/>
</dbReference>
<evidence type="ECO:0000259" key="4">
    <source>
        <dbReference type="PROSITE" id="PS50118"/>
    </source>
</evidence>
<evidence type="ECO:0000313" key="5">
    <source>
        <dbReference type="EMBL" id="KAL3781062.1"/>
    </source>
</evidence>
<accession>A0ABD3NZ33</accession>
<proteinExistence type="predicted"/>
<feature type="compositionally biased region" description="Basic and acidic residues" evidence="3">
    <location>
        <begin position="1"/>
        <end position="14"/>
    </location>
</feature>
<feature type="compositionally biased region" description="Polar residues" evidence="3">
    <location>
        <begin position="16"/>
        <end position="27"/>
    </location>
</feature>